<dbReference type="InterPro" id="IPR036554">
    <property type="entry name" value="GHMP_kinase_C_sf"/>
</dbReference>
<dbReference type="EMBL" id="CP072385">
    <property type="protein sequence ID" value="QUC10670.1"/>
    <property type="molecule type" value="Genomic_DNA"/>
</dbReference>
<feature type="binding site" evidence="9">
    <location>
        <begin position="99"/>
        <end position="109"/>
    </location>
    <ligand>
        <name>ATP</name>
        <dbReference type="ChEBI" id="CHEBI:30616"/>
    </ligand>
</feature>
<dbReference type="SUPFAM" id="SSF54211">
    <property type="entry name" value="Ribosomal protein S5 domain 2-like"/>
    <property type="match status" value="1"/>
</dbReference>
<dbReference type="PIRSF" id="PIRSF010376">
    <property type="entry name" value="IspE"/>
    <property type="match status" value="1"/>
</dbReference>
<evidence type="ECO:0000259" key="10">
    <source>
        <dbReference type="Pfam" id="PF00288"/>
    </source>
</evidence>
<dbReference type="InterPro" id="IPR013750">
    <property type="entry name" value="GHMP_kinase_C_dom"/>
</dbReference>
<sequence>MKEVRVRVPAKVNLALNVGATDNEGYHALGTLFQAVSLFDDLVARPAEAGVFRVSFRGEGASGLPTDDTNLVVRAARLLAGTCGTGNLGAEIRVHKRIPVAGGMAGGSADAAATLVACNQLWGTSLDTGQLHAVAARLGADVPFLLHGGTAVGTGRGEKLRPVPVRGSFQWVLALSHHGLSTPAVFREFDRISPPQPTGIDSGLLEALADGDARRVGALLRNDLQRAAFNLQPELADVLAMGGEAGATGALVSGSGPTIAFLAGTKAVADAISDRLVLSSRVRAVRRAHGPVPGARIVN</sequence>
<dbReference type="HAMAP" id="MF_00061">
    <property type="entry name" value="IspE"/>
    <property type="match status" value="1"/>
</dbReference>
<dbReference type="Pfam" id="PF08544">
    <property type="entry name" value="GHMP_kinases_C"/>
    <property type="match status" value="1"/>
</dbReference>
<proteinExistence type="inferred from homology"/>
<evidence type="ECO:0000256" key="9">
    <source>
        <dbReference type="HAMAP-Rule" id="MF_00061"/>
    </source>
</evidence>
<evidence type="ECO:0000256" key="6">
    <source>
        <dbReference type="ARBA" id="ARBA00022777"/>
    </source>
</evidence>
<dbReference type="EC" id="2.7.1.148" evidence="2 9"/>
<dbReference type="AlphaFoldDB" id="A0AB37HUV5"/>
<feature type="domain" description="GHMP kinase N-terminal" evidence="10">
    <location>
        <begin position="70"/>
        <end position="149"/>
    </location>
</feature>
<evidence type="ECO:0000256" key="1">
    <source>
        <dbReference type="ARBA" id="ARBA00009684"/>
    </source>
</evidence>
<dbReference type="InterPro" id="IPR020568">
    <property type="entry name" value="Ribosomal_Su5_D2-typ_SF"/>
</dbReference>
<feature type="active site" evidence="9">
    <location>
        <position position="141"/>
    </location>
</feature>
<dbReference type="NCBIfam" id="NF002870">
    <property type="entry name" value="PRK03188.1"/>
    <property type="match status" value="1"/>
</dbReference>
<evidence type="ECO:0000256" key="2">
    <source>
        <dbReference type="ARBA" id="ARBA00012052"/>
    </source>
</evidence>
<evidence type="ECO:0000256" key="7">
    <source>
        <dbReference type="ARBA" id="ARBA00022840"/>
    </source>
</evidence>
<dbReference type="Proteomes" id="UP000677180">
    <property type="component" value="Chromosome"/>
</dbReference>
<evidence type="ECO:0000256" key="5">
    <source>
        <dbReference type="ARBA" id="ARBA00022741"/>
    </source>
</evidence>
<dbReference type="InterPro" id="IPR014721">
    <property type="entry name" value="Ribsml_uS5_D2-typ_fold_subgr"/>
</dbReference>
<keyword evidence="5 9" id="KW-0547">Nucleotide-binding</keyword>
<reference evidence="12" key="1">
    <citation type="submission" date="2021-03" db="EMBL/GenBank/DDBJ databases">
        <title>Human Oral Microbial Genomes.</title>
        <authorList>
            <person name="Johnston C.D."/>
            <person name="Chen T."/>
            <person name="Dewhirst F.E."/>
        </authorList>
    </citation>
    <scope>NUCLEOTIDE SEQUENCE</scope>
    <source>
        <strain evidence="12">F0714</strain>
    </source>
</reference>
<comment type="function">
    <text evidence="9">Catalyzes the phosphorylation of the position 2 hydroxy group of 4-diphosphocytidyl-2C-methyl-D-erythritol.</text>
</comment>
<name>A0AB37HUV5_9ACTN</name>
<dbReference type="Gene3D" id="3.30.230.10">
    <property type="match status" value="1"/>
</dbReference>
<dbReference type="InterPro" id="IPR004424">
    <property type="entry name" value="IspE"/>
</dbReference>
<accession>A0AB37HUV5</accession>
<dbReference type="PANTHER" id="PTHR43527:SF2">
    <property type="entry name" value="4-DIPHOSPHOCYTIDYL-2-C-METHYL-D-ERYTHRITOL KINASE, CHLOROPLASTIC"/>
    <property type="match status" value="1"/>
</dbReference>
<feature type="active site" evidence="9">
    <location>
        <position position="11"/>
    </location>
</feature>
<evidence type="ECO:0000256" key="3">
    <source>
        <dbReference type="ARBA" id="ARBA00017473"/>
    </source>
</evidence>
<keyword evidence="6 9" id="KW-0418">Kinase</keyword>
<organism evidence="12 13">
    <name type="scientific">Arachnia propionica</name>
    <dbReference type="NCBI Taxonomy" id="1750"/>
    <lineage>
        <taxon>Bacteria</taxon>
        <taxon>Bacillati</taxon>
        <taxon>Actinomycetota</taxon>
        <taxon>Actinomycetes</taxon>
        <taxon>Propionibacteriales</taxon>
        <taxon>Propionibacteriaceae</taxon>
        <taxon>Arachnia</taxon>
    </lineage>
</organism>
<keyword evidence="7 9" id="KW-0067">ATP-binding</keyword>
<keyword evidence="4 9" id="KW-0808">Transferase</keyword>
<evidence type="ECO:0000256" key="4">
    <source>
        <dbReference type="ARBA" id="ARBA00022679"/>
    </source>
</evidence>
<dbReference type="GO" id="GO:0005524">
    <property type="term" value="F:ATP binding"/>
    <property type="evidence" value="ECO:0007669"/>
    <property type="project" value="UniProtKB-UniRule"/>
</dbReference>
<dbReference type="NCBIfam" id="TIGR00154">
    <property type="entry name" value="ispE"/>
    <property type="match status" value="1"/>
</dbReference>
<comment type="pathway">
    <text evidence="9">Isoprenoid biosynthesis; isopentenyl diphosphate biosynthesis via DXP pathway; isopentenyl diphosphate from 1-deoxy-D-xylulose 5-phosphate: step 3/6.</text>
</comment>
<feature type="domain" description="GHMP kinase C-terminal" evidence="11">
    <location>
        <begin position="204"/>
        <end position="276"/>
    </location>
</feature>
<dbReference type="Gene3D" id="3.30.70.890">
    <property type="entry name" value="GHMP kinase, C-terminal domain"/>
    <property type="match status" value="1"/>
</dbReference>
<comment type="similarity">
    <text evidence="1 9">Belongs to the GHMP kinase family. IspE subfamily.</text>
</comment>
<dbReference type="RefSeq" id="WP_014845670.1">
    <property type="nucleotide sequence ID" value="NZ_CAUVFS010000004.1"/>
</dbReference>
<dbReference type="GO" id="GO:0050515">
    <property type="term" value="F:4-(cytidine 5'-diphospho)-2-C-methyl-D-erythritol kinase activity"/>
    <property type="evidence" value="ECO:0007669"/>
    <property type="project" value="UniProtKB-UniRule"/>
</dbReference>
<dbReference type="Pfam" id="PF00288">
    <property type="entry name" value="GHMP_kinases_N"/>
    <property type="match status" value="1"/>
</dbReference>
<evidence type="ECO:0000313" key="13">
    <source>
        <dbReference type="Proteomes" id="UP000677180"/>
    </source>
</evidence>
<dbReference type="SUPFAM" id="SSF55060">
    <property type="entry name" value="GHMP Kinase, C-terminal domain"/>
    <property type="match status" value="1"/>
</dbReference>
<dbReference type="GO" id="GO:0019288">
    <property type="term" value="P:isopentenyl diphosphate biosynthetic process, methylerythritol 4-phosphate pathway"/>
    <property type="evidence" value="ECO:0007669"/>
    <property type="project" value="UniProtKB-UniRule"/>
</dbReference>
<protein>
    <recommendedName>
        <fullName evidence="3 9">4-diphosphocytidyl-2-C-methyl-D-erythritol kinase</fullName>
        <shortName evidence="9">CMK</shortName>
        <ecNumber evidence="2 9">2.7.1.148</ecNumber>
    </recommendedName>
    <alternativeName>
        <fullName evidence="8 9">4-(cytidine-5'-diphospho)-2-C-methyl-D-erythritol kinase</fullName>
    </alternativeName>
</protein>
<gene>
    <name evidence="9" type="primary">ispE</name>
    <name evidence="12" type="ORF">J5A53_12980</name>
</gene>
<evidence type="ECO:0000256" key="8">
    <source>
        <dbReference type="ARBA" id="ARBA00032554"/>
    </source>
</evidence>
<dbReference type="PANTHER" id="PTHR43527">
    <property type="entry name" value="4-DIPHOSPHOCYTIDYL-2-C-METHYL-D-ERYTHRITOL KINASE, CHLOROPLASTIC"/>
    <property type="match status" value="1"/>
</dbReference>
<evidence type="ECO:0000313" key="12">
    <source>
        <dbReference type="EMBL" id="QUC10670.1"/>
    </source>
</evidence>
<dbReference type="InterPro" id="IPR006204">
    <property type="entry name" value="GHMP_kinase_N_dom"/>
</dbReference>
<comment type="catalytic activity">
    <reaction evidence="9">
        <text>4-CDP-2-C-methyl-D-erythritol + ATP = 4-CDP-2-C-methyl-D-erythritol 2-phosphate + ADP + H(+)</text>
        <dbReference type="Rhea" id="RHEA:18437"/>
        <dbReference type="ChEBI" id="CHEBI:15378"/>
        <dbReference type="ChEBI" id="CHEBI:30616"/>
        <dbReference type="ChEBI" id="CHEBI:57823"/>
        <dbReference type="ChEBI" id="CHEBI:57919"/>
        <dbReference type="ChEBI" id="CHEBI:456216"/>
        <dbReference type="EC" id="2.7.1.148"/>
    </reaction>
</comment>
<evidence type="ECO:0000259" key="11">
    <source>
        <dbReference type="Pfam" id="PF08544"/>
    </source>
</evidence>
<dbReference type="GO" id="GO:0016114">
    <property type="term" value="P:terpenoid biosynthetic process"/>
    <property type="evidence" value="ECO:0007669"/>
    <property type="project" value="UniProtKB-UniRule"/>
</dbReference>
<keyword evidence="9" id="KW-0414">Isoprene biosynthesis</keyword>